<accession>A0A6C0ART5</accession>
<proteinExistence type="predicted"/>
<dbReference type="EMBL" id="MN740764">
    <property type="protein sequence ID" value="QHS82296.1"/>
    <property type="molecule type" value="Genomic_DNA"/>
</dbReference>
<name>A0A6C0ART5_9ZZZZ</name>
<dbReference type="InterPro" id="IPR043862">
    <property type="entry name" value="DUF5824"/>
</dbReference>
<protein>
    <recommendedName>
        <fullName evidence="1">DUF5824 domain-containing protein</fullName>
    </recommendedName>
</protein>
<dbReference type="Pfam" id="PF19141">
    <property type="entry name" value="DUF5824"/>
    <property type="match status" value="1"/>
</dbReference>
<feature type="domain" description="DUF5824" evidence="1">
    <location>
        <begin position="18"/>
        <end position="123"/>
    </location>
</feature>
<reference evidence="2" key="1">
    <citation type="journal article" date="2020" name="Nature">
        <title>Giant virus diversity and host interactions through global metagenomics.</title>
        <authorList>
            <person name="Schulz F."/>
            <person name="Roux S."/>
            <person name="Paez-Espino D."/>
            <person name="Jungbluth S."/>
            <person name="Walsh D.A."/>
            <person name="Denef V.J."/>
            <person name="McMahon K.D."/>
            <person name="Konstantinidis K.T."/>
            <person name="Eloe-Fadrosh E.A."/>
            <person name="Kyrpides N.C."/>
            <person name="Woyke T."/>
        </authorList>
    </citation>
    <scope>NUCLEOTIDE SEQUENCE</scope>
    <source>
        <strain evidence="2">GVMAG-S-1101165-79</strain>
    </source>
</reference>
<organism evidence="2">
    <name type="scientific">viral metagenome</name>
    <dbReference type="NCBI Taxonomy" id="1070528"/>
    <lineage>
        <taxon>unclassified sequences</taxon>
        <taxon>metagenomes</taxon>
        <taxon>organismal metagenomes</taxon>
    </lineage>
</organism>
<dbReference type="AlphaFoldDB" id="A0A6C0ART5"/>
<evidence type="ECO:0000259" key="1">
    <source>
        <dbReference type="Pfam" id="PF19141"/>
    </source>
</evidence>
<sequence>MKVTLKYLPKRLTRKDKKRQFNALVKSRKLYRKGIYYTRKPVKSFISKKSPHIIKAEKIYKLKNIGATQELAKATGCSIKALKKIINKGQGAYFSSGSRPNQTGQSWGIARLASSITAGKAAAVDYNILEEGCIPNSKALKLAKTARRKYGHGTRRVPKVSLK</sequence>
<evidence type="ECO:0000313" key="2">
    <source>
        <dbReference type="EMBL" id="QHS82296.1"/>
    </source>
</evidence>